<evidence type="ECO:0000313" key="2">
    <source>
        <dbReference type="Proteomes" id="UP000013520"/>
    </source>
</evidence>
<dbReference type="AlphaFoldDB" id="R4KC07"/>
<evidence type="ECO:0000313" key="1">
    <source>
        <dbReference type="EMBL" id="AGL00094.1"/>
    </source>
</evidence>
<accession>R4KC07</accession>
<gene>
    <name evidence="1" type="ORF">Desgi_0527</name>
</gene>
<proteinExistence type="predicted"/>
<organism evidence="1 2">
    <name type="scientific">Desulfoscipio gibsoniae DSM 7213</name>
    <dbReference type="NCBI Taxonomy" id="767817"/>
    <lineage>
        <taxon>Bacteria</taxon>
        <taxon>Bacillati</taxon>
        <taxon>Bacillota</taxon>
        <taxon>Clostridia</taxon>
        <taxon>Eubacteriales</taxon>
        <taxon>Desulfallaceae</taxon>
        <taxon>Desulfoscipio</taxon>
    </lineage>
</organism>
<dbReference type="KEGG" id="dgi:Desgi_0527"/>
<keyword evidence="2" id="KW-1185">Reference proteome</keyword>
<name>R4KC07_9FIRM</name>
<dbReference type="EMBL" id="CP003273">
    <property type="protein sequence ID" value="AGL00094.1"/>
    <property type="molecule type" value="Genomic_DNA"/>
</dbReference>
<protein>
    <submittedName>
        <fullName evidence="1">Uncharacterized protein</fullName>
    </submittedName>
</protein>
<dbReference type="HOGENOM" id="CLU_3327182_0_0_9"/>
<dbReference type="Proteomes" id="UP000013520">
    <property type="component" value="Chromosome"/>
</dbReference>
<sequence>MDMEKELNFTTHHIFYDEIRDIYGYPFVERICFLSASG</sequence>
<reference evidence="1 2" key="1">
    <citation type="submission" date="2012-01" db="EMBL/GenBank/DDBJ databases">
        <title>Complete sequence of Desulfotomaculum gibsoniae DSM 7213.</title>
        <authorList>
            <consortium name="US DOE Joint Genome Institute"/>
            <person name="Lucas S."/>
            <person name="Han J."/>
            <person name="Lapidus A."/>
            <person name="Cheng J.-F."/>
            <person name="Goodwin L."/>
            <person name="Pitluck S."/>
            <person name="Peters L."/>
            <person name="Ovchinnikova G."/>
            <person name="Teshima H."/>
            <person name="Detter J.C."/>
            <person name="Han C."/>
            <person name="Tapia R."/>
            <person name="Land M."/>
            <person name="Hauser L."/>
            <person name="Kyrpides N."/>
            <person name="Ivanova N."/>
            <person name="Pagani I."/>
            <person name="Parshina S."/>
            <person name="Plugge C."/>
            <person name="Muyzer G."/>
            <person name="Kuever J."/>
            <person name="Ivanova A."/>
            <person name="Nazina T."/>
            <person name="Klenk H.-P."/>
            <person name="Brambilla E."/>
            <person name="Spring S."/>
            <person name="Stams A.F."/>
            <person name="Woyke T."/>
        </authorList>
    </citation>
    <scope>NUCLEOTIDE SEQUENCE [LARGE SCALE GENOMIC DNA]</scope>
    <source>
        <strain evidence="1 2">DSM 7213</strain>
    </source>
</reference>